<dbReference type="Gene3D" id="1.20.5.1930">
    <property type="match status" value="1"/>
</dbReference>
<keyword evidence="1" id="KW-0472">Membrane</keyword>
<comment type="caution">
    <text evidence="3">The sequence shown here is derived from an EMBL/GenBank/DDBJ whole genome shotgun (WGS) entry which is preliminary data.</text>
</comment>
<sequence>MQDTSGLGRPLDRRHLIALDCLVAAVYAVLVGISTAADASTPNWAWLLVVGMAAAAAVRRVWPRSALAFVAGLSLLAVVLGVLRDPLLAASYCLYVVALTSGSPTTKRLLGTAGVVGAALLFLAALGTPASTNLWTSEVSLALTGVTGLFMTWMLGKVVQDRRAVAVRAARQLAQRAVIDERLRIARELHDIVGTAWA</sequence>
<feature type="transmembrane region" description="Helical" evidence="1">
    <location>
        <begin position="68"/>
        <end position="97"/>
    </location>
</feature>
<keyword evidence="4" id="KW-1185">Reference proteome</keyword>
<evidence type="ECO:0000313" key="4">
    <source>
        <dbReference type="Proteomes" id="UP001500393"/>
    </source>
</evidence>
<dbReference type="RefSeq" id="WP_344218256.1">
    <property type="nucleotide sequence ID" value="NZ_BAAAOS010000037.1"/>
</dbReference>
<organism evidence="3 4">
    <name type="scientific">Kribbella sancticallisti</name>
    <dbReference type="NCBI Taxonomy" id="460087"/>
    <lineage>
        <taxon>Bacteria</taxon>
        <taxon>Bacillati</taxon>
        <taxon>Actinomycetota</taxon>
        <taxon>Actinomycetes</taxon>
        <taxon>Propionibacteriales</taxon>
        <taxon>Kribbellaceae</taxon>
        <taxon>Kribbella</taxon>
    </lineage>
</organism>
<evidence type="ECO:0000259" key="2">
    <source>
        <dbReference type="Pfam" id="PF23539"/>
    </source>
</evidence>
<dbReference type="InterPro" id="IPR055558">
    <property type="entry name" value="DUF7134"/>
</dbReference>
<keyword evidence="1" id="KW-0812">Transmembrane</keyword>
<dbReference type="Proteomes" id="UP001500393">
    <property type="component" value="Unassembled WGS sequence"/>
</dbReference>
<proteinExistence type="predicted"/>
<dbReference type="Pfam" id="PF23539">
    <property type="entry name" value="DUF7134"/>
    <property type="match status" value="1"/>
</dbReference>
<evidence type="ECO:0000313" key="3">
    <source>
        <dbReference type="EMBL" id="GAA1591455.1"/>
    </source>
</evidence>
<feature type="transmembrane region" description="Helical" evidence="1">
    <location>
        <begin position="139"/>
        <end position="159"/>
    </location>
</feature>
<gene>
    <name evidence="3" type="ORF">GCM10009789_51800</name>
</gene>
<protein>
    <recommendedName>
        <fullName evidence="2">DUF7134 domain-containing protein</fullName>
    </recommendedName>
</protein>
<feature type="transmembrane region" description="Helical" evidence="1">
    <location>
        <begin position="109"/>
        <end position="127"/>
    </location>
</feature>
<keyword evidence="1" id="KW-1133">Transmembrane helix</keyword>
<evidence type="ECO:0000256" key="1">
    <source>
        <dbReference type="SAM" id="Phobius"/>
    </source>
</evidence>
<dbReference type="EMBL" id="BAAAOS010000037">
    <property type="protein sequence ID" value="GAA1591455.1"/>
    <property type="molecule type" value="Genomic_DNA"/>
</dbReference>
<feature type="transmembrane region" description="Helical" evidence="1">
    <location>
        <begin position="44"/>
        <end position="62"/>
    </location>
</feature>
<name>A0ABN2E0X7_9ACTN</name>
<feature type="domain" description="DUF7134" evidence="2">
    <location>
        <begin position="13"/>
        <end position="163"/>
    </location>
</feature>
<accession>A0ABN2E0X7</accession>
<feature type="transmembrane region" description="Helical" evidence="1">
    <location>
        <begin position="16"/>
        <end position="37"/>
    </location>
</feature>
<reference evidence="3 4" key="1">
    <citation type="journal article" date="2019" name="Int. J. Syst. Evol. Microbiol.">
        <title>The Global Catalogue of Microorganisms (GCM) 10K type strain sequencing project: providing services to taxonomists for standard genome sequencing and annotation.</title>
        <authorList>
            <consortium name="The Broad Institute Genomics Platform"/>
            <consortium name="The Broad Institute Genome Sequencing Center for Infectious Disease"/>
            <person name="Wu L."/>
            <person name="Ma J."/>
        </authorList>
    </citation>
    <scope>NUCLEOTIDE SEQUENCE [LARGE SCALE GENOMIC DNA]</scope>
    <source>
        <strain evidence="3 4">JCM 14969</strain>
    </source>
</reference>